<evidence type="ECO:0000313" key="3">
    <source>
        <dbReference type="Proteomes" id="UP000256709"/>
    </source>
</evidence>
<reference evidence="2 3" key="1">
    <citation type="submission" date="2017-04" db="EMBL/GenBank/DDBJ databases">
        <title>Comparative genome analysis of Subtercola boreus.</title>
        <authorList>
            <person name="Cho Y.-J."/>
            <person name="Cho A."/>
            <person name="Kim O.-S."/>
            <person name="Lee J.-I."/>
        </authorList>
    </citation>
    <scope>NUCLEOTIDE SEQUENCE [LARGE SCALE GENOMIC DNA]</scope>
    <source>
        <strain evidence="2 3">P27444</strain>
    </source>
</reference>
<keyword evidence="1" id="KW-0472">Membrane</keyword>
<feature type="transmembrane region" description="Helical" evidence="1">
    <location>
        <begin position="124"/>
        <end position="144"/>
    </location>
</feature>
<evidence type="ECO:0000256" key="1">
    <source>
        <dbReference type="SAM" id="Phobius"/>
    </source>
</evidence>
<protein>
    <submittedName>
        <fullName evidence="2">Uncharacterized protein</fullName>
    </submittedName>
</protein>
<accession>A0A3E0VAA2</accession>
<gene>
    <name evidence="2" type="ORF">B7R21_18555</name>
</gene>
<evidence type="ECO:0000313" key="2">
    <source>
        <dbReference type="EMBL" id="RFA06776.1"/>
    </source>
</evidence>
<proteinExistence type="predicted"/>
<feature type="transmembrane region" description="Helical" evidence="1">
    <location>
        <begin position="94"/>
        <end position="112"/>
    </location>
</feature>
<keyword evidence="1" id="KW-1133">Transmembrane helix</keyword>
<organism evidence="2 3">
    <name type="scientific">Subtercola boreus</name>
    <dbReference type="NCBI Taxonomy" id="120213"/>
    <lineage>
        <taxon>Bacteria</taxon>
        <taxon>Bacillati</taxon>
        <taxon>Actinomycetota</taxon>
        <taxon>Actinomycetes</taxon>
        <taxon>Micrococcales</taxon>
        <taxon>Microbacteriaceae</taxon>
        <taxon>Subtercola</taxon>
    </lineage>
</organism>
<comment type="caution">
    <text evidence="2">The sequence shown here is derived from an EMBL/GenBank/DDBJ whole genome shotgun (WGS) entry which is preliminary data.</text>
</comment>
<dbReference type="AlphaFoldDB" id="A0A3E0VAA2"/>
<dbReference type="Proteomes" id="UP000256709">
    <property type="component" value="Unassembled WGS sequence"/>
</dbReference>
<dbReference type="EMBL" id="NBXA01000050">
    <property type="protein sequence ID" value="RFA06776.1"/>
    <property type="molecule type" value="Genomic_DNA"/>
</dbReference>
<feature type="transmembrane region" description="Helical" evidence="1">
    <location>
        <begin position="151"/>
        <end position="173"/>
    </location>
</feature>
<sequence>MWVLRWAAFYTRGLPREVANDRRDELASDLFEHSKSAGRTPRERRALASEIGMRAVFGMGADLSWRGQQLRRERSGQAAISPRRQRSGAQRTSTAVYVLAAVMIVASLSGAVRATLNVSAFSSPGAPAVLLSCGVLACLAVFLFSRPGSRLLGGIGLAVLAFPIGWTLSMALPSISAHASQLYAALMEPLLDLLPPLLGLGTMLVPSMLVAACFLIGTIRTRPQAGQTPRQESDPGLVG</sequence>
<feature type="transmembrane region" description="Helical" evidence="1">
    <location>
        <begin position="193"/>
        <end position="217"/>
    </location>
</feature>
<name>A0A3E0VAA2_9MICO</name>
<keyword evidence="1" id="KW-0812">Transmembrane</keyword>